<reference evidence="8" key="1">
    <citation type="submission" date="2009-01" db="EMBL/GenBank/DDBJ databases">
        <title>Complete sequence of Anaeromyxobacter dehalogenans 2CP-1.</title>
        <authorList>
            <consortium name="US DOE Joint Genome Institute"/>
            <person name="Lucas S."/>
            <person name="Copeland A."/>
            <person name="Lapidus A."/>
            <person name="Glavina del Rio T."/>
            <person name="Dalin E."/>
            <person name="Tice H."/>
            <person name="Bruce D."/>
            <person name="Goodwin L."/>
            <person name="Pitluck S."/>
            <person name="Saunders E."/>
            <person name="Brettin T."/>
            <person name="Detter J.C."/>
            <person name="Han C."/>
            <person name="Larimer F."/>
            <person name="Land M."/>
            <person name="Hauser L."/>
            <person name="Kyrpides N."/>
            <person name="Ovchinnikova G."/>
            <person name="Beliaev A.S."/>
            <person name="Richardson P."/>
        </authorList>
    </citation>
    <scope>NUCLEOTIDE SEQUENCE</scope>
    <source>
        <strain evidence="8">2CP-1</strain>
    </source>
</reference>
<evidence type="ECO:0000256" key="6">
    <source>
        <dbReference type="SAM" id="Phobius"/>
    </source>
</evidence>
<name>B8JE50_ANAD2</name>
<feature type="transmembrane region" description="Helical" evidence="6">
    <location>
        <begin position="254"/>
        <end position="277"/>
    </location>
</feature>
<dbReference type="PANTHER" id="PTHR30294:SF46">
    <property type="entry name" value="ABC TRANSPORTER PERMEASE"/>
    <property type="match status" value="1"/>
</dbReference>
<feature type="transmembrane region" description="Helical" evidence="6">
    <location>
        <begin position="344"/>
        <end position="365"/>
    </location>
</feature>
<feature type="domain" description="ABC-2 type transporter transmembrane" evidence="7">
    <location>
        <begin position="24"/>
        <end position="207"/>
    </location>
</feature>
<dbReference type="Gene3D" id="3.40.1710.10">
    <property type="entry name" value="abc type-2 transporter like domain"/>
    <property type="match status" value="1"/>
</dbReference>
<dbReference type="RefSeq" id="WP_012633875.1">
    <property type="nucleotide sequence ID" value="NC_011891.1"/>
</dbReference>
<evidence type="ECO:0000256" key="3">
    <source>
        <dbReference type="ARBA" id="ARBA00022692"/>
    </source>
</evidence>
<feature type="transmembrane region" description="Helical" evidence="6">
    <location>
        <begin position="283"/>
        <end position="305"/>
    </location>
</feature>
<dbReference type="AlphaFoldDB" id="B8JE50"/>
<keyword evidence="2" id="KW-1003">Cell membrane</keyword>
<evidence type="ECO:0000256" key="5">
    <source>
        <dbReference type="ARBA" id="ARBA00023136"/>
    </source>
</evidence>
<evidence type="ECO:0000256" key="4">
    <source>
        <dbReference type="ARBA" id="ARBA00022989"/>
    </source>
</evidence>
<evidence type="ECO:0000256" key="2">
    <source>
        <dbReference type="ARBA" id="ARBA00022475"/>
    </source>
</evidence>
<accession>B8JE50</accession>
<organism evidence="8 9">
    <name type="scientific">Anaeromyxobacter dehalogenans (strain ATCC BAA-258 / DSM 21875 / 2CP-1)</name>
    <dbReference type="NCBI Taxonomy" id="455488"/>
    <lineage>
        <taxon>Bacteria</taxon>
        <taxon>Pseudomonadati</taxon>
        <taxon>Myxococcota</taxon>
        <taxon>Myxococcia</taxon>
        <taxon>Myxococcales</taxon>
        <taxon>Cystobacterineae</taxon>
        <taxon>Anaeromyxobacteraceae</taxon>
        <taxon>Anaeromyxobacter</taxon>
    </lineage>
</organism>
<dbReference type="InterPro" id="IPR013525">
    <property type="entry name" value="ABC2_TM"/>
</dbReference>
<evidence type="ECO:0000313" key="9">
    <source>
        <dbReference type="Proteomes" id="UP000007089"/>
    </source>
</evidence>
<proteinExistence type="predicted"/>
<keyword evidence="3 6" id="KW-0812">Transmembrane</keyword>
<comment type="subcellular location">
    <subcellularLocation>
        <location evidence="1">Cell membrane</location>
        <topology evidence="1">Multi-pass membrane protein</topology>
    </subcellularLocation>
</comment>
<sequence length="378" mass="39338">MGFRAAFLAHLRGLAASPRYRLMLAVFLGASWLTIATYQQRVMRELPIAVLDLDGTGPSRTVGRYLDATPELRVLTDPPPTLAAAQEALDRGTLAGVVLVPDGLSADLKRGRRAEVLVAVDMSNVLVGRTASRTIAKVLATVSAGVELGVLQKLGTPPSAALAKAAPVVVTEALARNPGASFAVYLAPAFALFFVHLVTLFLAWSVIWPADPARRPAEALGRWAAVLAVALALAVLSTYGLLRIDGIHPASPPPVVALSLLAFVGAELLFAAAVAALLGGGPFAFQSTLLLGMLSLMFSGLTWPWDVIPGPIRAIASALPFTPFGRALRIFLHEPVALRDLAGPLGWLAAQAAGFVAVIAASRGARALAARARARGAA</sequence>
<evidence type="ECO:0000256" key="1">
    <source>
        <dbReference type="ARBA" id="ARBA00004651"/>
    </source>
</evidence>
<dbReference type="PANTHER" id="PTHR30294">
    <property type="entry name" value="MEMBRANE COMPONENT OF ABC TRANSPORTER YHHJ-RELATED"/>
    <property type="match status" value="1"/>
</dbReference>
<evidence type="ECO:0000313" key="8">
    <source>
        <dbReference type="EMBL" id="ACL66115.1"/>
    </source>
</evidence>
<feature type="transmembrane region" description="Helical" evidence="6">
    <location>
        <begin position="182"/>
        <end position="208"/>
    </location>
</feature>
<dbReference type="Proteomes" id="UP000007089">
    <property type="component" value="Chromosome"/>
</dbReference>
<keyword evidence="4 6" id="KW-1133">Transmembrane helix</keyword>
<dbReference type="EMBL" id="CP001359">
    <property type="protein sequence ID" value="ACL66115.1"/>
    <property type="molecule type" value="Genomic_DNA"/>
</dbReference>
<keyword evidence="9" id="KW-1185">Reference proteome</keyword>
<dbReference type="KEGG" id="acp:A2cp1_2778"/>
<protein>
    <submittedName>
        <fullName evidence="8">ABC-2 type transporter</fullName>
    </submittedName>
</protein>
<dbReference type="GO" id="GO:0005886">
    <property type="term" value="C:plasma membrane"/>
    <property type="evidence" value="ECO:0007669"/>
    <property type="project" value="UniProtKB-SubCell"/>
</dbReference>
<dbReference type="InterPro" id="IPR051449">
    <property type="entry name" value="ABC-2_transporter_component"/>
</dbReference>
<keyword evidence="5 6" id="KW-0472">Membrane</keyword>
<gene>
    <name evidence="8" type="ordered locus">A2cp1_2778</name>
</gene>
<dbReference type="Pfam" id="PF12698">
    <property type="entry name" value="ABC2_membrane_3"/>
    <property type="match status" value="1"/>
</dbReference>
<evidence type="ECO:0000259" key="7">
    <source>
        <dbReference type="Pfam" id="PF12698"/>
    </source>
</evidence>
<dbReference type="HOGENOM" id="CLU_730847_0_0_7"/>
<dbReference type="GO" id="GO:0140359">
    <property type="term" value="F:ABC-type transporter activity"/>
    <property type="evidence" value="ECO:0007669"/>
    <property type="project" value="InterPro"/>
</dbReference>
<feature type="transmembrane region" description="Helical" evidence="6">
    <location>
        <begin position="220"/>
        <end position="242"/>
    </location>
</feature>